<dbReference type="EMBL" id="BMAR01000001">
    <property type="protein sequence ID" value="GFR40603.1"/>
    <property type="molecule type" value="Genomic_DNA"/>
</dbReference>
<evidence type="ECO:0000256" key="1">
    <source>
        <dbReference type="SAM" id="MobiDB-lite"/>
    </source>
</evidence>
<name>A0AAD3DFE9_9CHLO</name>
<dbReference type="Proteomes" id="UP001054857">
    <property type="component" value="Unassembled WGS sequence"/>
</dbReference>
<proteinExistence type="predicted"/>
<feature type="compositionally biased region" description="Polar residues" evidence="1">
    <location>
        <begin position="37"/>
        <end position="46"/>
    </location>
</feature>
<gene>
    <name evidence="2" type="ORF">Agub_g1183</name>
</gene>
<dbReference type="AlphaFoldDB" id="A0AAD3DFE9"/>
<feature type="region of interest" description="Disordered" evidence="1">
    <location>
        <begin position="1"/>
        <end position="20"/>
    </location>
</feature>
<keyword evidence="3" id="KW-1185">Reference proteome</keyword>
<feature type="non-terminal residue" evidence="2">
    <location>
        <position position="1"/>
    </location>
</feature>
<protein>
    <submittedName>
        <fullName evidence="2">Uncharacterized protein</fullName>
    </submittedName>
</protein>
<reference evidence="2 3" key="1">
    <citation type="journal article" date="2021" name="Sci. Rep.">
        <title>Genome sequencing of the multicellular alga Astrephomene provides insights into convergent evolution of germ-soma differentiation.</title>
        <authorList>
            <person name="Yamashita S."/>
            <person name="Yamamoto K."/>
            <person name="Matsuzaki R."/>
            <person name="Suzuki S."/>
            <person name="Yamaguchi H."/>
            <person name="Hirooka S."/>
            <person name="Minakuchi Y."/>
            <person name="Miyagishima S."/>
            <person name="Kawachi M."/>
            <person name="Toyoda A."/>
            <person name="Nozaki H."/>
        </authorList>
    </citation>
    <scope>NUCLEOTIDE SEQUENCE [LARGE SCALE GENOMIC DNA]</scope>
    <source>
        <strain evidence="2 3">NIES-4017</strain>
    </source>
</reference>
<evidence type="ECO:0000313" key="2">
    <source>
        <dbReference type="EMBL" id="GFR40603.1"/>
    </source>
</evidence>
<comment type="caution">
    <text evidence="2">The sequence shown here is derived from an EMBL/GenBank/DDBJ whole genome shotgun (WGS) entry which is preliminary data.</text>
</comment>
<feature type="compositionally biased region" description="Low complexity" evidence="1">
    <location>
        <begin position="68"/>
        <end position="118"/>
    </location>
</feature>
<evidence type="ECO:0000313" key="3">
    <source>
        <dbReference type="Proteomes" id="UP001054857"/>
    </source>
</evidence>
<feature type="region of interest" description="Disordered" evidence="1">
    <location>
        <begin position="31"/>
        <end position="143"/>
    </location>
</feature>
<accession>A0AAD3DFE9</accession>
<organism evidence="2 3">
    <name type="scientific">Astrephomene gubernaculifera</name>
    <dbReference type="NCBI Taxonomy" id="47775"/>
    <lineage>
        <taxon>Eukaryota</taxon>
        <taxon>Viridiplantae</taxon>
        <taxon>Chlorophyta</taxon>
        <taxon>core chlorophytes</taxon>
        <taxon>Chlorophyceae</taxon>
        <taxon>CS clade</taxon>
        <taxon>Chlamydomonadales</taxon>
        <taxon>Astrephomenaceae</taxon>
        <taxon>Astrephomene</taxon>
    </lineage>
</organism>
<sequence length="178" mass="17523">MASESPNTADALDGPNKKSRFELFHLPDSLDDAMVQPGSSAAQQQLPADEARRQLGTLQLGPSDDLVPRSASTSAGGARTATAPSDAAAAAQQPAAGAAPGASALVETSAGAAPGPAATGEHLRSGMLSQPREGSLEPAASDPGVCISVDLAAGSSVLEGLAADEGEAEVVSRRVEAG</sequence>